<comment type="caution">
    <text evidence="4">The sequence shown here is derived from an EMBL/GenBank/DDBJ whole genome shotgun (WGS) entry which is preliminary data.</text>
</comment>
<feature type="domain" description="Lcl C-terminal" evidence="2">
    <location>
        <begin position="792"/>
        <end position="956"/>
    </location>
</feature>
<organism evidence="4 5">
    <name type="scientific">Leptospira kirschneri str. H1</name>
    <dbReference type="NCBI Taxonomy" id="1049966"/>
    <lineage>
        <taxon>Bacteria</taxon>
        <taxon>Pseudomonadati</taxon>
        <taxon>Spirochaetota</taxon>
        <taxon>Spirochaetia</taxon>
        <taxon>Leptospirales</taxon>
        <taxon>Leptospiraceae</taxon>
        <taxon>Leptospira</taxon>
    </lineage>
</organism>
<keyword evidence="1" id="KW-0472">Membrane</keyword>
<dbReference type="Proteomes" id="UP000006253">
    <property type="component" value="Unassembled WGS sequence"/>
</dbReference>
<proteinExistence type="predicted"/>
<dbReference type="EMBL" id="AHMY02000023">
    <property type="protein sequence ID" value="EKO16589.1"/>
    <property type="molecule type" value="Genomic_DNA"/>
</dbReference>
<gene>
    <name evidence="4" type="ORF">LEP1GSC081_4122</name>
</gene>
<evidence type="ECO:0000256" key="1">
    <source>
        <dbReference type="SAM" id="Phobius"/>
    </source>
</evidence>
<dbReference type="PANTHER" id="PTHR35812:SF1">
    <property type="entry name" value="LIPOPROTEIN"/>
    <property type="match status" value="1"/>
</dbReference>
<keyword evidence="1" id="KW-0812">Transmembrane</keyword>
<dbReference type="PANTHER" id="PTHR35812">
    <property type="entry name" value="LIPOPROTEIN"/>
    <property type="match status" value="1"/>
</dbReference>
<reference evidence="4 5" key="1">
    <citation type="submission" date="2012-10" db="EMBL/GenBank/DDBJ databases">
        <authorList>
            <person name="Harkins D.M."/>
            <person name="Durkin A.S."/>
            <person name="Brinkac L.M."/>
            <person name="Selengut J.D."/>
            <person name="Sanka R."/>
            <person name="DePew J."/>
            <person name="Purushe J."/>
            <person name="Peacock S.J."/>
            <person name="Thaipadungpanit J."/>
            <person name="Wuthiekanun V.W."/>
            <person name="Day N.P."/>
            <person name="Vinetz J.M."/>
            <person name="Sutton G.G."/>
            <person name="Nelson W.C."/>
            <person name="Fouts D.E."/>
        </authorList>
    </citation>
    <scope>NUCLEOTIDE SEQUENCE [LARGE SCALE GENOMIC DNA]</scope>
    <source>
        <strain evidence="4 5">H1</strain>
    </source>
</reference>
<feature type="domain" description="Lcl C-terminal" evidence="2">
    <location>
        <begin position="972"/>
        <end position="1096"/>
    </location>
</feature>
<keyword evidence="1" id="KW-1133">Transmembrane helix</keyword>
<feature type="transmembrane region" description="Helical" evidence="1">
    <location>
        <begin position="47"/>
        <end position="63"/>
    </location>
</feature>
<dbReference type="InterPro" id="IPR059177">
    <property type="entry name" value="GH29D-like_dom"/>
</dbReference>
<evidence type="ECO:0000259" key="2">
    <source>
        <dbReference type="Pfam" id="PF07603"/>
    </source>
</evidence>
<evidence type="ECO:0000313" key="5">
    <source>
        <dbReference type="Proteomes" id="UP000006253"/>
    </source>
</evidence>
<name>A0A0E2B6V6_9LEPT</name>
<feature type="domain" description="GH29D-like beta-sandwich" evidence="3">
    <location>
        <begin position="413"/>
        <end position="492"/>
    </location>
</feature>
<evidence type="ECO:0000313" key="4">
    <source>
        <dbReference type="EMBL" id="EKO16589.1"/>
    </source>
</evidence>
<dbReference type="Pfam" id="PF13290">
    <property type="entry name" value="CHB_HEX_C_1"/>
    <property type="match status" value="1"/>
</dbReference>
<dbReference type="AlphaFoldDB" id="A0A0E2B6V6"/>
<accession>A0A0E2B6V6</accession>
<evidence type="ECO:0000259" key="3">
    <source>
        <dbReference type="Pfam" id="PF13290"/>
    </source>
</evidence>
<dbReference type="Pfam" id="PF07603">
    <property type="entry name" value="Lcl_C"/>
    <property type="match status" value="2"/>
</dbReference>
<sequence>MEKVCAFKYSAQGALAVKQSLAGIGIEFLELLILSFGKGTKMILKRYFVLFQFLLLIFCFSFFCKPQSTDYSFLSYLGLAGQGSYINGIFYPSSNPFVIGDMSHLNGLSGGDTGTVVSATGDDSTLGISTRNNGVADIIFLFDEKGIPFAIDTDGNGVADYYICYKSAKEYYLTTGSRCTGNTVTVIVGQGYDTNGDGVADNPILSQIASDSNPPNSVISPSPGIYGSSTELTIACNDSVAPGNIVYTIDSSTPSFEPIQGSISNPKLKKFTLGSSDGIYTVKYRCRDLAGNVESVHTDSYEFNHNVPTVTISNLNSSGVSSLTGAIGTASFNWSSNYSGAYSIRLNASNCQSGTILQSGNVIANIINSFSIPATSFNIGPNTIFVCASAALTGYQTLAIVRDESQPSIIPNPGGGNYGKAQSVNFSCLDNNPLGCGKIAYTLDGSDPNINASNGTILNGIEFQNPISIPVNSAVTLKFIGADLAGNLSPVQSAAYFITTQVATVTTNSFTPVSRVVNATSDQSVTWVSDRNGVFTIRSGANCDFGTILSGTNVAGSVTAGVPVTSTILNSNFVSGANSILICVANAALDPLYGNTSFTITKDNTRPTVSSTNPVDFNIATPVFVTPSPGRIQIVFSKNMDTSFGGISSGSKIKNVCYPVPTNPPLTISVFDGVNWDCIDFTATYTWVTATTLQIDLSWIRFPENAKVTWTLSKDVLRDVAGNTPLNDVQGTFFTAQRQEFFKPFKTDQTSCWDISGNLVPCAGSNQDGQNQYGMTRSYTVRYYSGFANDAVTEDNTSGLKWKTCSEGKISALNSGVTSCVDIVTPSANCSPKDSSNQPVRLEYWPFYSFQDNSNQVYPSSVNGCSYLNECNAGAGFAGITNWRLPTQRELDTLSVFGYSSGNAAFPSQGFPDPIANYFWSSTLRKSNPFYAWGVNFNYGASDVYVRSNTNNIRCVSGAGTQSQTFTDLGNETILDNTSNLVWQKCSAGLSGNTCNTGTATKSTWSVAINYCSSLNLAGRSWRLPNIKELNSIVDMSSASSIVTIDPVLFPNTKNAGYWSSSSYAPSPSNAWIAYFPTGGMSPFTGKSNTAYIRCVANGP</sequence>
<dbReference type="InterPro" id="IPR011460">
    <property type="entry name" value="Lcl_C"/>
</dbReference>
<protein>
    <submittedName>
        <fullName evidence="4">PF07603 family protein</fullName>
    </submittedName>
</protein>